<dbReference type="GO" id="GO:0016787">
    <property type="term" value="F:hydrolase activity"/>
    <property type="evidence" value="ECO:0007669"/>
    <property type="project" value="UniProtKB-KW"/>
</dbReference>
<keyword evidence="6" id="KW-0378">Hydrolase</keyword>
<dbReference type="InterPro" id="IPR045249">
    <property type="entry name" value="HARBI1-like"/>
</dbReference>
<keyword evidence="9" id="KW-1185">Reference proteome</keyword>
<proteinExistence type="inferred from homology"/>
<evidence type="ECO:0000313" key="10">
    <source>
        <dbReference type="RefSeq" id="XP_023952991.2"/>
    </source>
</evidence>
<comment type="similarity">
    <text evidence="3">Belongs to the HARBI1 family.</text>
</comment>
<dbReference type="RefSeq" id="XP_023952991.2">
    <property type="nucleotide sequence ID" value="XM_024097223.2"/>
</dbReference>
<dbReference type="GO" id="GO:0004518">
    <property type="term" value="F:nuclease activity"/>
    <property type="evidence" value="ECO:0007669"/>
    <property type="project" value="UniProtKB-KW"/>
</dbReference>
<dbReference type="AlphaFoldDB" id="A0A6J1P5A7"/>
<evidence type="ECO:0000256" key="1">
    <source>
        <dbReference type="ARBA" id="ARBA00001968"/>
    </source>
</evidence>
<keyword evidence="7" id="KW-0539">Nucleus</keyword>
<keyword evidence="4" id="KW-0540">Nuclease</keyword>
<keyword evidence="5" id="KW-0479">Metal-binding</keyword>
<feature type="domain" description="DDE Tnp4" evidence="8">
    <location>
        <begin position="174"/>
        <end position="340"/>
    </location>
</feature>
<evidence type="ECO:0000256" key="6">
    <source>
        <dbReference type="ARBA" id="ARBA00022801"/>
    </source>
</evidence>
<evidence type="ECO:0000313" key="9">
    <source>
        <dbReference type="Proteomes" id="UP001652582"/>
    </source>
</evidence>
<dbReference type="Pfam" id="PF13359">
    <property type="entry name" value="DDE_Tnp_4"/>
    <property type="match status" value="1"/>
</dbReference>
<dbReference type="GO" id="GO:0005634">
    <property type="term" value="C:nucleus"/>
    <property type="evidence" value="ECO:0007669"/>
    <property type="project" value="UniProtKB-SubCell"/>
</dbReference>
<evidence type="ECO:0000256" key="3">
    <source>
        <dbReference type="ARBA" id="ARBA00006958"/>
    </source>
</evidence>
<sequence>MESHVQRRRLAVAAVTFILLKCLRKKSQKRKRRFWVKQIYKNRLESGTQLYAELVSDKVEHNFARMNANQFEILCSLLNNKLRKNDTNYRDAITVKERLLLTLRFLATGDSYVSLQYLFRISKQSISIIIPEVCEAIIDLLNDYVKVPSTKEEWRTVSQQFENKWNFPHVIGAMDGKHVAIQSPFNSGNDFDNYKLFPSIVLFALLDANYRFLYVNVGTKGRISDGGVFKSTNLYKKLEKKELNIPPPEILQVPYKIEVPYYILGDKAFQLNDYTMKPYDGTRERGSCERIFNYRLSRARRVVENAFGVLSSAYRVLRKPMLLEPETATKVVLATVHLYNYLRSNPNFISPGTFDTVQENGDVIPGSWRNEPPSQSLQPMAVVPRRATENATTIRSHLARHFVTNHTIVWQNEYQ</sequence>
<evidence type="ECO:0000256" key="7">
    <source>
        <dbReference type="ARBA" id="ARBA00023242"/>
    </source>
</evidence>
<comment type="cofactor">
    <cofactor evidence="1">
        <name>a divalent metal cation</name>
        <dbReference type="ChEBI" id="CHEBI:60240"/>
    </cofactor>
</comment>
<dbReference type="GeneID" id="112056747"/>
<dbReference type="InterPro" id="IPR027806">
    <property type="entry name" value="HARBI1_dom"/>
</dbReference>
<dbReference type="KEGG" id="bany:112056747"/>
<comment type="subcellular location">
    <subcellularLocation>
        <location evidence="2">Nucleus</location>
    </subcellularLocation>
</comment>
<protein>
    <submittedName>
        <fullName evidence="10">Uncharacterized protein LOC112056747</fullName>
    </submittedName>
</protein>
<accession>A0A6J1P5A7</accession>
<evidence type="ECO:0000259" key="8">
    <source>
        <dbReference type="Pfam" id="PF13359"/>
    </source>
</evidence>
<dbReference type="OrthoDB" id="6627079at2759"/>
<organism evidence="9 10">
    <name type="scientific">Bicyclus anynana</name>
    <name type="common">Squinting bush brown butterfly</name>
    <dbReference type="NCBI Taxonomy" id="110368"/>
    <lineage>
        <taxon>Eukaryota</taxon>
        <taxon>Metazoa</taxon>
        <taxon>Ecdysozoa</taxon>
        <taxon>Arthropoda</taxon>
        <taxon>Hexapoda</taxon>
        <taxon>Insecta</taxon>
        <taxon>Pterygota</taxon>
        <taxon>Neoptera</taxon>
        <taxon>Endopterygota</taxon>
        <taxon>Lepidoptera</taxon>
        <taxon>Glossata</taxon>
        <taxon>Ditrysia</taxon>
        <taxon>Papilionoidea</taxon>
        <taxon>Nymphalidae</taxon>
        <taxon>Satyrinae</taxon>
        <taxon>Satyrini</taxon>
        <taxon>Mycalesina</taxon>
        <taxon>Bicyclus</taxon>
    </lineage>
</organism>
<evidence type="ECO:0000256" key="4">
    <source>
        <dbReference type="ARBA" id="ARBA00022722"/>
    </source>
</evidence>
<evidence type="ECO:0000256" key="5">
    <source>
        <dbReference type="ARBA" id="ARBA00022723"/>
    </source>
</evidence>
<dbReference type="GO" id="GO:0046872">
    <property type="term" value="F:metal ion binding"/>
    <property type="evidence" value="ECO:0007669"/>
    <property type="project" value="UniProtKB-KW"/>
</dbReference>
<reference evidence="10" key="1">
    <citation type="submission" date="2025-08" db="UniProtKB">
        <authorList>
            <consortium name="RefSeq"/>
        </authorList>
    </citation>
    <scope>IDENTIFICATION</scope>
</reference>
<dbReference type="PANTHER" id="PTHR22930">
    <property type="match status" value="1"/>
</dbReference>
<dbReference type="PANTHER" id="PTHR22930:SF269">
    <property type="entry name" value="NUCLEASE HARBI1-LIKE PROTEIN"/>
    <property type="match status" value="1"/>
</dbReference>
<gene>
    <name evidence="10" type="primary">LOC112056747</name>
</gene>
<name>A0A6J1P5A7_BICAN</name>
<evidence type="ECO:0000256" key="2">
    <source>
        <dbReference type="ARBA" id="ARBA00004123"/>
    </source>
</evidence>
<dbReference type="Proteomes" id="UP001652582">
    <property type="component" value="Chromosome 20"/>
</dbReference>